<dbReference type="CDD" id="cd18966">
    <property type="entry name" value="chromodomain"/>
    <property type="match status" value="1"/>
</dbReference>
<feature type="region of interest" description="Disordered" evidence="2">
    <location>
        <begin position="226"/>
        <end position="361"/>
    </location>
</feature>
<reference evidence="4" key="1">
    <citation type="journal article" date="2021" name="Mol. Plant Microbe Interact.">
        <title>Complete Genome Sequence of the Plant-Pathogenic Fungus Colletotrichum lupini.</title>
        <authorList>
            <person name="Baroncelli R."/>
            <person name="Pensec F."/>
            <person name="Da Lio D."/>
            <person name="Boufleur T."/>
            <person name="Vicente I."/>
            <person name="Sarrocco S."/>
            <person name="Picot A."/>
            <person name="Baraldi E."/>
            <person name="Sukno S."/>
            <person name="Thon M."/>
            <person name="Le Floch G."/>
        </authorList>
    </citation>
    <scope>NUCLEOTIDE SEQUENCE</scope>
    <source>
        <strain evidence="4">IMI 504893</strain>
    </source>
</reference>
<feature type="compositionally biased region" description="Polar residues" evidence="2">
    <location>
        <begin position="479"/>
        <end position="492"/>
    </location>
</feature>
<accession>A0A9Q8W7S9</accession>
<dbReference type="GeneID" id="73334782"/>
<name>A0A9Q8W7S9_9PEZI</name>
<feature type="region of interest" description="Disordered" evidence="2">
    <location>
        <begin position="1043"/>
        <end position="1078"/>
    </location>
</feature>
<evidence type="ECO:0000259" key="3">
    <source>
        <dbReference type="PROSITE" id="PS50013"/>
    </source>
</evidence>
<feature type="compositionally biased region" description="Polar residues" evidence="2">
    <location>
        <begin position="461"/>
        <end position="471"/>
    </location>
</feature>
<feature type="compositionally biased region" description="Low complexity" evidence="2">
    <location>
        <begin position="285"/>
        <end position="304"/>
    </location>
</feature>
<keyword evidence="5" id="KW-1185">Reference proteome</keyword>
<dbReference type="Gene3D" id="2.40.50.40">
    <property type="match status" value="1"/>
</dbReference>
<evidence type="ECO:0000256" key="1">
    <source>
        <dbReference type="ARBA" id="ARBA00011353"/>
    </source>
</evidence>
<dbReference type="Pfam" id="PF00385">
    <property type="entry name" value="Chromo"/>
    <property type="match status" value="1"/>
</dbReference>
<feature type="region of interest" description="Disordered" evidence="2">
    <location>
        <begin position="419"/>
        <end position="547"/>
    </location>
</feature>
<feature type="compositionally biased region" description="Basic and acidic residues" evidence="2">
    <location>
        <begin position="261"/>
        <end position="279"/>
    </location>
</feature>
<comment type="subunit">
    <text evidence="1">Component of the NuA4 histone acetyltransferase complex.</text>
</comment>
<evidence type="ECO:0000313" key="5">
    <source>
        <dbReference type="Proteomes" id="UP000830671"/>
    </source>
</evidence>
<dbReference type="InterPro" id="IPR000953">
    <property type="entry name" value="Chromo/chromo_shadow_dom"/>
</dbReference>
<dbReference type="RefSeq" id="XP_049135729.1">
    <property type="nucleotide sequence ID" value="XM_049279772.1"/>
</dbReference>
<dbReference type="Proteomes" id="UP000830671">
    <property type="component" value="Chromosome 1"/>
</dbReference>
<dbReference type="SUPFAM" id="SSF54160">
    <property type="entry name" value="Chromo domain-like"/>
    <property type="match status" value="1"/>
</dbReference>
<organism evidence="4 5">
    <name type="scientific">Colletotrichum lupini</name>
    <dbReference type="NCBI Taxonomy" id="145971"/>
    <lineage>
        <taxon>Eukaryota</taxon>
        <taxon>Fungi</taxon>
        <taxon>Dikarya</taxon>
        <taxon>Ascomycota</taxon>
        <taxon>Pezizomycotina</taxon>
        <taxon>Sordariomycetes</taxon>
        <taxon>Hypocreomycetidae</taxon>
        <taxon>Glomerellales</taxon>
        <taxon>Glomerellaceae</taxon>
        <taxon>Colletotrichum</taxon>
        <taxon>Colletotrichum acutatum species complex</taxon>
    </lineage>
</organism>
<dbReference type="InterPro" id="IPR016197">
    <property type="entry name" value="Chromo-like_dom_sf"/>
</dbReference>
<sequence length="1463" mass="165253">MNKSSILFASSTNFGPRLISSALRVLEVLLQAPTQRAVAFTEACYLAYQESHRHLSVSTFAYSFTRAFWICFPEYKRAMDASGLFVADDKQPDDDNISINSTLASEHDSDEEWLVEGIRAQCREGGRDKFLVEWTGYPIEEATWEPEENVTDELLGEWKDTQAKQACGEEKPFDIVAWQESVVKRQEDKYQRHHQRNVERKKRGIQPRLWEGETKADYYLSDEDVGEDDYNAVFPPPKAVERNEDASYSDTQPSKIAPKQEVAKEAILQKRASATEKPKSTTRKAQSSSSPQPRSQPPSALAAATEYQGTAKKKPLPGRVVNNATTSRLPNSATATARTTHRAKKTAVSSRTMVRSQNTGTGINVFAAGKQSKQRRQLVQNVADPNKDARLFSNHRLKRKAELQGREKADMAPAAVPTKLFSISRGPPPGTTTGTNINPSTNTTASIPRSVLKRSVDDLSTRSASESSMTASERAGVSHPQNLGQPQTIQPTTKKRKSVQFADVPLADEPEEMDVDYPTARPKRLKSPPMPSDPSQSTQPPAKPHSILRKLSITDYKSRSTGQNHDKTVVLGPPGSKDIEMTFDNVRADSDAWHSQFVDEKLLHFARNFTARTFASQRAIVIERVLANGSVRPKSNNDQVAVERAAERLRSGAFGVACFYEDFLIVIYPAGCEDWKQTMPEVEANSPANVYLKYVIFKPQPAVKKPLPIRQINASKIASRIAIFRDLLRLDYHMILPPGIRNVRHNFYLAFPPSRVLLLEAMSEWLRSENPECRIFSTKTGGDWAAFTNPKIVTQGVIIVHEAAADSLRQFPGLLKLLLHKSSATYVFWCIGESLQLSPAYPSIRSMHNEMPKLGTFELTRFFPHGNAILVTPSFLVSEPRRAFQLFQWYNRTYQKPNNNQKIVAAASLREYLRDLAHERSARRDDLMADGDLTRQWSTSKREDIARIAGLSKEDCTARFETWAIVEGLQSAIDTTIVPDEQVEAIVFADGSIDANDEQSLVNWFGCWSQTRFDQFRKFHVLGTDGTSDNSHLIKDGDIPIYPPGVGRDRGAEPNPDFPSPRQNMSGSDNNLGPQSGGSKLLGGLSGHHFLSKLKAIATRNERPKLCPFGKLFGFAVSYYEDIANTADSYGDFHRDFSTFDKWMEWPWPFFSSYQERFKQPSAPYRLPPTFNTYFAVFYTPEDDHPSKPPPRHPWLAIWRVREPHAAWKGTELFIWDTAAKDRCSTANEVYESQLLQAQQHLIQMVRERSEDKHRGLPLLEVWYGGFETEPSEYTLPVDVTFHNLDVMMSDCKQYLPAVDTLLLRRGFRKICPGDAPIGHGLHATDSSMDIDMIGGHRNQGGESKIIFYPPRAMNPTGQSRCENLFYTWVMNIDRQNPRPAWPYTFRPTTEWYQQQVAENRHFEHLNVATWQRVFEVLRLPTEKSKAESQESGKKGVAFRGIMTRYQRQSNSGPEGLYVIIAF</sequence>
<dbReference type="InterPro" id="IPR023780">
    <property type="entry name" value="Chromo_domain"/>
</dbReference>
<dbReference type="PROSITE" id="PS50013">
    <property type="entry name" value="CHROMO_2"/>
    <property type="match status" value="1"/>
</dbReference>
<dbReference type="SMART" id="SM00298">
    <property type="entry name" value="CHROMO"/>
    <property type="match status" value="1"/>
</dbReference>
<protein>
    <submittedName>
        <fullName evidence="4">Chromo domain-containing protein</fullName>
    </submittedName>
</protein>
<dbReference type="KEGG" id="clup:CLUP02_00725"/>
<evidence type="ECO:0000313" key="4">
    <source>
        <dbReference type="EMBL" id="UQC74078.1"/>
    </source>
</evidence>
<dbReference type="GO" id="GO:0006338">
    <property type="term" value="P:chromatin remodeling"/>
    <property type="evidence" value="ECO:0007669"/>
    <property type="project" value="UniProtKB-ARBA"/>
</dbReference>
<feature type="compositionally biased region" description="Polar residues" evidence="2">
    <location>
        <begin position="1061"/>
        <end position="1074"/>
    </location>
</feature>
<dbReference type="EMBL" id="CP019471">
    <property type="protein sequence ID" value="UQC74078.1"/>
    <property type="molecule type" value="Genomic_DNA"/>
</dbReference>
<feature type="compositionally biased region" description="Acidic residues" evidence="2">
    <location>
        <begin position="506"/>
        <end position="515"/>
    </location>
</feature>
<gene>
    <name evidence="4" type="ORF">CLUP02_00725</name>
</gene>
<feature type="compositionally biased region" description="Polar residues" evidence="2">
    <location>
        <begin position="322"/>
        <end position="332"/>
    </location>
</feature>
<feature type="domain" description="Chromo" evidence="3">
    <location>
        <begin position="113"/>
        <end position="150"/>
    </location>
</feature>
<evidence type="ECO:0000256" key="2">
    <source>
        <dbReference type="SAM" id="MobiDB-lite"/>
    </source>
</evidence>
<proteinExistence type="predicted"/>
<feature type="compositionally biased region" description="Low complexity" evidence="2">
    <location>
        <begin position="431"/>
        <end position="444"/>
    </location>
</feature>
<feature type="compositionally biased region" description="Polar residues" evidence="2">
    <location>
        <begin position="348"/>
        <end position="361"/>
    </location>
</feature>